<protein>
    <recommendedName>
        <fullName evidence="5">DNA-binding protein</fullName>
    </recommendedName>
</protein>
<dbReference type="EMBL" id="CP014035">
    <property type="protein sequence ID" value="AMF95358.1"/>
    <property type="molecule type" value="Genomic_DNA"/>
</dbReference>
<dbReference type="Proteomes" id="UP000254626">
    <property type="component" value="Unassembled WGS sequence"/>
</dbReference>
<evidence type="ECO:0000313" key="1">
    <source>
        <dbReference type="EMBL" id="AMF95358.1"/>
    </source>
</evidence>
<name>A0AAX2LT85_VIBFL</name>
<proteinExistence type="predicted"/>
<reference evidence="3" key="1">
    <citation type="submission" date="2015-12" db="EMBL/GenBank/DDBJ databases">
        <title>FDA dAtabase for Regulatory Grade micrObial Sequences (FDA-ARGOS): Supporting development and validation of Infectious Disease Dx tests.</title>
        <authorList>
            <person name="Hoffmann M."/>
            <person name="Allard M."/>
            <person name="Evans P."/>
            <person name="Brown E."/>
            <person name="Tallon L.J."/>
            <person name="Sadzewicz L."/>
            <person name="Sengamalay N."/>
            <person name="Ott S."/>
            <person name="Godinez A."/>
            <person name="Nagaraj S."/>
            <person name="Vyas G."/>
            <person name="Aluvathingal J."/>
            <person name="Nadendla S."/>
            <person name="Geyer C."/>
            <person name="Sichtig H."/>
        </authorList>
    </citation>
    <scope>NUCLEOTIDE SEQUENCE [LARGE SCALE GENOMIC DNA]</scope>
    <source>
        <strain evidence="3">ATCC 33809</strain>
    </source>
</reference>
<dbReference type="Proteomes" id="UP000057088">
    <property type="component" value="Chromosome 2"/>
</dbReference>
<evidence type="ECO:0000313" key="4">
    <source>
        <dbReference type="Proteomes" id="UP000254626"/>
    </source>
</evidence>
<evidence type="ECO:0000313" key="3">
    <source>
        <dbReference type="Proteomes" id="UP000057088"/>
    </source>
</evidence>
<evidence type="ECO:0000313" key="2">
    <source>
        <dbReference type="EMBL" id="SUP28263.1"/>
    </source>
</evidence>
<reference evidence="1" key="2">
    <citation type="submission" date="2018-01" db="EMBL/GenBank/DDBJ databases">
        <title>FDA dAtabase for Regulatory Grade micrObial Sequences (FDA-ARGOS): Supporting development and validation of Infectious Disease Dx tests.</title>
        <authorList>
            <person name="Hoffmann M."/>
            <person name="Allard M."/>
            <person name="Evans P."/>
            <person name="Brown E."/>
            <person name="Tallon L."/>
            <person name="Sadzewicz L."/>
            <person name="Sengamalay N."/>
            <person name="Ott S."/>
            <person name="Godinez A."/>
            <person name="Nagaraj S."/>
            <person name="Vyas G."/>
            <person name="Aluvathingal J."/>
            <person name="Nadendla S."/>
            <person name="Geyer C."/>
            <person name="Sichtig H."/>
        </authorList>
    </citation>
    <scope>NUCLEOTIDE SEQUENCE</scope>
    <source>
        <strain evidence="1">ATCC 33809</strain>
    </source>
</reference>
<reference evidence="2 4" key="3">
    <citation type="submission" date="2018-06" db="EMBL/GenBank/DDBJ databases">
        <authorList>
            <consortium name="Pathogen Informatics"/>
            <person name="Doyle S."/>
        </authorList>
    </citation>
    <scope>NUCLEOTIDE SEQUENCE [LARGE SCALE GENOMIC DNA]</scope>
    <source>
        <strain evidence="2 4">NCTC11327</strain>
    </source>
</reference>
<sequence length="293" mass="32368">MPLSELVTSQASNVALDLNDTIDQNNQALLETSFTVLDHANETHTPFYNIPSLAQSIGTDARGLRKALAEADEGEVKWKNKVPYMAQGCTLEFLYERLEQPRDSSQQALIESTIDTVNLANDLSYTGIIEQIENALDASLMQENEFMDESSKIALIAGSQTVVSHDGDGENPITALQVQTDTQVVNYRLYMDASILHEVTGLSKSEVREHLASAPQDKIATLNNQTFVRLPTVIKWNQTSLQNRDPDVRARGQVFQSSAHSLITEPVAMKARAISAASVTKNPTKLRKRNVEN</sequence>
<dbReference type="EMBL" id="UHIP01000001">
    <property type="protein sequence ID" value="SUP28263.1"/>
    <property type="molecule type" value="Genomic_DNA"/>
</dbReference>
<accession>A0AAX2LT85</accession>
<dbReference type="KEGG" id="vfl:AL536_18265"/>
<gene>
    <name evidence="1" type="ORF">AL536_18265</name>
    <name evidence="2" type="ORF">NCTC11327_02414</name>
</gene>
<keyword evidence="3" id="KW-1185">Reference proteome</keyword>
<dbReference type="AlphaFoldDB" id="A0AAX2LT85"/>
<evidence type="ECO:0008006" key="5">
    <source>
        <dbReference type="Google" id="ProtNLM"/>
    </source>
</evidence>
<organism evidence="2 4">
    <name type="scientific">Vibrio fluvialis</name>
    <dbReference type="NCBI Taxonomy" id="676"/>
    <lineage>
        <taxon>Bacteria</taxon>
        <taxon>Pseudomonadati</taxon>
        <taxon>Pseudomonadota</taxon>
        <taxon>Gammaproteobacteria</taxon>
        <taxon>Vibrionales</taxon>
        <taxon>Vibrionaceae</taxon>
        <taxon>Vibrio</taxon>
    </lineage>
</organism>